<accession>K1Z4J9</accession>
<proteinExistence type="predicted"/>
<sequence>MIVENGDGFLRKCLGHLADNPPPCLYGEITEFLHSDEKANPGSFYFLIIVIERSDIF</sequence>
<gene>
    <name evidence="1" type="ORF">ACD_71C00223G0001</name>
</gene>
<comment type="caution">
    <text evidence="1">The sequence shown here is derived from an EMBL/GenBank/DDBJ whole genome shotgun (WGS) entry which is preliminary data.</text>
</comment>
<dbReference type="AlphaFoldDB" id="K1Z4J9"/>
<reference evidence="1" key="1">
    <citation type="journal article" date="2012" name="Science">
        <title>Fermentation, hydrogen, and sulfur metabolism in multiple uncultivated bacterial phyla.</title>
        <authorList>
            <person name="Wrighton K.C."/>
            <person name="Thomas B.C."/>
            <person name="Sharon I."/>
            <person name="Miller C.S."/>
            <person name="Castelle C.J."/>
            <person name="VerBerkmoes N.C."/>
            <person name="Wilkins M.J."/>
            <person name="Hettich R.L."/>
            <person name="Lipton M.S."/>
            <person name="Williams K.H."/>
            <person name="Long P.E."/>
            <person name="Banfield J.F."/>
        </authorList>
    </citation>
    <scope>NUCLEOTIDE SEQUENCE [LARGE SCALE GENOMIC DNA]</scope>
</reference>
<organism evidence="1">
    <name type="scientific">uncultured bacterium</name>
    <name type="common">gcode 4</name>
    <dbReference type="NCBI Taxonomy" id="1234023"/>
    <lineage>
        <taxon>Bacteria</taxon>
        <taxon>environmental samples</taxon>
    </lineage>
</organism>
<protein>
    <submittedName>
        <fullName evidence="1">Uncharacterized protein</fullName>
    </submittedName>
</protein>
<feature type="non-terminal residue" evidence="1">
    <location>
        <position position="57"/>
    </location>
</feature>
<name>K1Z4J9_9BACT</name>
<dbReference type="EMBL" id="AMFJ01028954">
    <property type="protein sequence ID" value="EKD44141.1"/>
    <property type="molecule type" value="Genomic_DNA"/>
</dbReference>
<evidence type="ECO:0000313" key="1">
    <source>
        <dbReference type="EMBL" id="EKD44141.1"/>
    </source>
</evidence>